<dbReference type="Proteomes" id="UP001153954">
    <property type="component" value="Unassembled WGS sequence"/>
</dbReference>
<protein>
    <submittedName>
        <fullName evidence="1">Uncharacterized protein</fullName>
    </submittedName>
</protein>
<organism evidence="1 2">
    <name type="scientific">Euphydryas editha</name>
    <name type="common">Edith's checkerspot</name>
    <dbReference type="NCBI Taxonomy" id="104508"/>
    <lineage>
        <taxon>Eukaryota</taxon>
        <taxon>Metazoa</taxon>
        <taxon>Ecdysozoa</taxon>
        <taxon>Arthropoda</taxon>
        <taxon>Hexapoda</taxon>
        <taxon>Insecta</taxon>
        <taxon>Pterygota</taxon>
        <taxon>Neoptera</taxon>
        <taxon>Endopterygota</taxon>
        <taxon>Lepidoptera</taxon>
        <taxon>Glossata</taxon>
        <taxon>Ditrysia</taxon>
        <taxon>Papilionoidea</taxon>
        <taxon>Nymphalidae</taxon>
        <taxon>Nymphalinae</taxon>
        <taxon>Euphydryas</taxon>
    </lineage>
</organism>
<proteinExistence type="predicted"/>
<sequence length="180" mass="21008">MDNYQKQPLKLYIQDIFRAKRTDENKYVYEIFNIKFKNIMIHGVITSMYNTTHKSTNFEISDPTGCVQVYYDTTKNNTNISDGTIKDLVKSFAVISRSGDDNAPTMASLLNSIENKYKNPIDFEEGANVTVIGDIFVDDLKNIRMVSAYQCRTTTVERDIVWLEELRYLYDKYYLRNITI</sequence>
<evidence type="ECO:0000313" key="2">
    <source>
        <dbReference type="Proteomes" id="UP001153954"/>
    </source>
</evidence>
<dbReference type="Gene3D" id="2.40.50.140">
    <property type="entry name" value="Nucleic acid-binding proteins"/>
    <property type="match status" value="1"/>
</dbReference>
<dbReference type="AlphaFoldDB" id="A0AAU9UMT6"/>
<keyword evidence="2" id="KW-1185">Reference proteome</keyword>
<evidence type="ECO:0000313" key="1">
    <source>
        <dbReference type="EMBL" id="CAH2098964.1"/>
    </source>
</evidence>
<reference evidence="1" key="1">
    <citation type="submission" date="2022-03" db="EMBL/GenBank/DDBJ databases">
        <authorList>
            <person name="Tunstrom K."/>
        </authorList>
    </citation>
    <scope>NUCLEOTIDE SEQUENCE</scope>
</reference>
<name>A0AAU9UMT6_EUPED</name>
<accession>A0AAU9UMT6</accession>
<dbReference type="EMBL" id="CAKOGL010000020">
    <property type="protein sequence ID" value="CAH2098964.1"/>
    <property type="molecule type" value="Genomic_DNA"/>
</dbReference>
<comment type="caution">
    <text evidence="1">The sequence shown here is derived from an EMBL/GenBank/DDBJ whole genome shotgun (WGS) entry which is preliminary data.</text>
</comment>
<gene>
    <name evidence="1" type="ORF">EEDITHA_LOCUS14018</name>
</gene>
<dbReference type="InterPro" id="IPR012340">
    <property type="entry name" value="NA-bd_OB-fold"/>
</dbReference>